<dbReference type="PANTHER" id="PTHR34700:SF4">
    <property type="entry name" value="PHAGE-LIKE ELEMENT PBSX PROTEIN XKDP"/>
    <property type="match status" value="1"/>
</dbReference>
<dbReference type="PANTHER" id="PTHR34700">
    <property type="entry name" value="POTASSIUM BINDING PROTEIN KBP"/>
    <property type="match status" value="1"/>
</dbReference>
<dbReference type="Proteomes" id="UP000067444">
    <property type="component" value="Chromosome"/>
</dbReference>
<evidence type="ECO:0000256" key="2">
    <source>
        <dbReference type="SAM" id="Phobius"/>
    </source>
</evidence>
<dbReference type="KEGG" id="otm:OSB_12760"/>
<protein>
    <submittedName>
        <fullName evidence="3">LysM domain/BON superfamily protein</fullName>
    </submittedName>
</protein>
<feature type="compositionally biased region" description="Acidic residues" evidence="1">
    <location>
        <begin position="171"/>
        <end position="207"/>
    </location>
</feature>
<keyword evidence="2" id="KW-0472">Membrane</keyword>
<sequence>MQTKYQMIGGGAVVAVAIGAAIYLRPLPQDADSVPEAVAEPAAQEVVVVAQPAETVEETAPVAEPVPVPPLLLTDLRFEPDGGFVVSGTGQPNTAVAVMIDGVEVERVMSGADGAFSFVGFVGHSDSPRTMTVVSNPDGDSVEADRTFVLAANPAPVVVAAVEEVIPEVTEVDETAEEAEEPENVEIPEETEVAEEVETPEETEALEVAEAPDALEAPEEPEVAETTAPASPATPAIIAITPEGVDVVQAPVAADTPPEVMSNVALDTITYDLEGDVILRGRAIGEGGYVQVYVNNAPVSRLPIDANGTWRGDLPDVDTGVYTLRIDEVDVEGDVVSRIETPFLREDPADVIEAMAEDVANPEFTVATRTVQPGATLWAIAEERYGSGVLYFKVFEANRDRIRDPDLIYPGQVFMVPEDDAESSN</sequence>
<evidence type="ECO:0000256" key="1">
    <source>
        <dbReference type="SAM" id="MobiDB-lite"/>
    </source>
</evidence>
<keyword evidence="2" id="KW-0812">Transmembrane</keyword>
<organism evidence="3 4">
    <name type="scientific">Octadecabacter temperatus</name>
    <dbReference type="NCBI Taxonomy" id="1458307"/>
    <lineage>
        <taxon>Bacteria</taxon>
        <taxon>Pseudomonadati</taxon>
        <taxon>Pseudomonadota</taxon>
        <taxon>Alphaproteobacteria</taxon>
        <taxon>Rhodobacterales</taxon>
        <taxon>Roseobacteraceae</taxon>
        <taxon>Octadecabacter</taxon>
    </lineage>
</organism>
<dbReference type="SMART" id="SM00257">
    <property type="entry name" value="LysM"/>
    <property type="match status" value="1"/>
</dbReference>
<dbReference type="Pfam" id="PF01476">
    <property type="entry name" value="LysM"/>
    <property type="match status" value="1"/>
</dbReference>
<dbReference type="EMBL" id="CP012160">
    <property type="protein sequence ID" value="AKS45831.1"/>
    <property type="molecule type" value="Genomic_DNA"/>
</dbReference>
<dbReference type="RefSeq" id="WP_234967355.1">
    <property type="nucleotide sequence ID" value="NZ_CP012160.1"/>
</dbReference>
<dbReference type="STRING" id="1458307.OSB_12760"/>
<dbReference type="InterPro" id="IPR052196">
    <property type="entry name" value="Bact_Kbp"/>
</dbReference>
<dbReference type="AlphaFoldDB" id="A0A0K0Y4N4"/>
<evidence type="ECO:0000313" key="4">
    <source>
        <dbReference type="Proteomes" id="UP000067444"/>
    </source>
</evidence>
<dbReference type="InterPro" id="IPR036779">
    <property type="entry name" value="LysM_dom_sf"/>
</dbReference>
<dbReference type="PATRIC" id="fig|1458307.3.peg.1292"/>
<gene>
    <name evidence="3" type="ORF">OSB_12760</name>
</gene>
<dbReference type="InterPro" id="IPR018392">
    <property type="entry name" value="LysM"/>
</dbReference>
<accession>A0A0K0Y4N4</accession>
<dbReference type="Gene3D" id="3.10.350.10">
    <property type="entry name" value="LysM domain"/>
    <property type="match status" value="1"/>
</dbReference>
<evidence type="ECO:0000313" key="3">
    <source>
        <dbReference type="EMBL" id="AKS45831.1"/>
    </source>
</evidence>
<reference evidence="3 4" key="1">
    <citation type="journal article" date="2015" name="Genome Announc.">
        <title>Closed Genome Sequence of Octadecabacter temperatus SB1, the First Mesophilic Species of the Genus Octadecabacter.</title>
        <authorList>
            <person name="Voget S."/>
            <person name="Billerbeck S."/>
            <person name="Simon M."/>
            <person name="Daniel R."/>
        </authorList>
    </citation>
    <scope>NUCLEOTIDE SEQUENCE [LARGE SCALE GENOMIC DNA]</scope>
    <source>
        <strain evidence="3 4">SB1</strain>
    </source>
</reference>
<dbReference type="CDD" id="cd00118">
    <property type="entry name" value="LysM"/>
    <property type="match status" value="1"/>
</dbReference>
<dbReference type="PROSITE" id="PS51782">
    <property type="entry name" value="LYSM"/>
    <property type="match status" value="1"/>
</dbReference>
<feature type="region of interest" description="Disordered" evidence="1">
    <location>
        <begin position="171"/>
        <end position="232"/>
    </location>
</feature>
<keyword evidence="2" id="KW-1133">Transmembrane helix</keyword>
<feature type="transmembrane region" description="Helical" evidence="2">
    <location>
        <begin position="7"/>
        <end position="24"/>
    </location>
</feature>
<name>A0A0K0Y4N4_9RHOB</name>
<keyword evidence="4" id="KW-1185">Reference proteome</keyword>
<proteinExistence type="predicted"/>